<evidence type="ECO:0000313" key="2">
    <source>
        <dbReference type="Proteomes" id="UP000828390"/>
    </source>
</evidence>
<dbReference type="AlphaFoldDB" id="A0A9D4IMY0"/>
<dbReference type="GO" id="GO:0005930">
    <property type="term" value="C:axoneme"/>
    <property type="evidence" value="ECO:0007669"/>
    <property type="project" value="TreeGrafter"/>
</dbReference>
<proteinExistence type="predicted"/>
<dbReference type="GO" id="GO:0003341">
    <property type="term" value="P:cilium movement"/>
    <property type="evidence" value="ECO:0007669"/>
    <property type="project" value="TreeGrafter"/>
</dbReference>
<sequence>MSGIKRRLHLASGRMSTSSMPLGPFGEVVGTTGTLEALGIDGSAYKSKVIAPRNPKLLKPGEDEGFKMTPSKFMFDMHMDTEQKLANTHTMKVPRKIELLDMADTSLQKFSQVNVDEPMFQPFPSEIFFQKFVPFETYEVPLVLRNNDKASFYINLLLG</sequence>
<reference evidence="1" key="1">
    <citation type="journal article" date="2019" name="bioRxiv">
        <title>The Genome of the Zebra Mussel, Dreissena polymorpha: A Resource for Invasive Species Research.</title>
        <authorList>
            <person name="McCartney M.A."/>
            <person name="Auch B."/>
            <person name="Kono T."/>
            <person name="Mallez S."/>
            <person name="Zhang Y."/>
            <person name="Obille A."/>
            <person name="Becker A."/>
            <person name="Abrahante J.E."/>
            <person name="Garbe J."/>
            <person name="Badalamenti J.P."/>
            <person name="Herman A."/>
            <person name="Mangelson H."/>
            <person name="Liachko I."/>
            <person name="Sullivan S."/>
            <person name="Sone E.D."/>
            <person name="Koren S."/>
            <person name="Silverstein K.A.T."/>
            <person name="Beckman K.B."/>
            <person name="Gohl D.M."/>
        </authorList>
    </citation>
    <scope>NUCLEOTIDE SEQUENCE</scope>
    <source>
        <strain evidence="1">Duluth1</strain>
        <tissue evidence="1">Whole animal</tissue>
    </source>
</reference>
<evidence type="ECO:0000313" key="1">
    <source>
        <dbReference type="EMBL" id="KAH3778729.1"/>
    </source>
</evidence>
<protein>
    <submittedName>
        <fullName evidence="1">Uncharacterized protein</fullName>
    </submittedName>
</protein>
<keyword evidence="2" id="KW-1185">Reference proteome</keyword>
<name>A0A9D4IMY0_DREPO</name>
<comment type="caution">
    <text evidence="1">The sequence shown here is derived from an EMBL/GenBank/DDBJ whole genome shotgun (WGS) entry which is preliminary data.</text>
</comment>
<reference evidence="1" key="2">
    <citation type="submission" date="2020-11" db="EMBL/GenBank/DDBJ databases">
        <authorList>
            <person name="McCartney M.A."/>
            <person name="Auch B."/>
            <person name="Kono T."/>
            <person name="Mallez S."/>
            <person name="Becker A."/>
            <person name="Gohl D.M."/>
            <person name="Silverstein K.A.T."/>
            <person name="Koren S."/>
            <person name="Bechman K.B."/>
            <person name="Herman A."/>
            <person name="Abrahante J.E."/>
            <person name="Garbe J."/>
        </authorList>
    </citation>
    <scope>NUCLEOTIDE SEQUENCE</scope>
    <source>
        <strain evidence="1">Duluth1</strain>
        <tissue evidence="1">Whole animal</tissue>
    </source>
</reference>
<gene>
    <name evidence="1" type="ORF">DPMN_180199</name>
</gene>
<dbReference type="Proteomes" id="UP000828390">
    <property type="component" value="Unassembled WGS sequence"/>
</dbReference>
<dbReference type="InterPro" id="IPR033305">
    <property type="entry name" value="Hydin-like"/>
</dbReference>
<dbReference type="EMBL" id="JAIWYP010000009">
    <property type="protein sequence ID" value="KAH3778729.1"/>
    <property type="molecule type" value="Genomic_DNA"/>
</dbReference>
<dbReference type="PANTHER" id="PTHR23053">
    <property type="entry name" value="DLEC1 DELETED IN LUNG AND ESOPHAGEAL CANCER 1"/>
    <property type="match status" value="1"/>
</dbReference>
<organism evidence="1 2">
    <name type="scientific">Dreissena polymorpha</name>
    <name type="common">Zebra mussel</name>
    <name type="synonym">Mytilus polymorpha</name>
    <dbReference type="NCBI Taxonomy" id="45954"/>
    <lineage>
        <taxon>Eukaryota</taxon>
        <taxon>Metazoa</taxon>
        <taxon>Spiralia</taxon>
        <taxon>Lophotrochozoa</taxon>
        <taxon>Mollusca</taxon>
        <taxon>Bivalvia</taxon>
        <taxon>Autobranchia</taxon>
        <taxon>Heteroconchia</taxon>
        <taxon>Euheterodonta</taxon>
        <taxon>Imparidentia</taxon>
        <taxon>Neoheterodontei</taxon>
        <taxon>Myida</taxon>
        <taxon>Dreissenoidea</taxon>
        <taxon>Dreissenidae</taxon>
        <taxon>Dreissena</taxon>
    </lineage>
</organism>
<dbReference type="GO" id="GO:1904158">
    <property type="term" value="P:axonemal central apparatus assembly"/>
    <property type="evidence" value="ECO:0007669"/>
    <property type="project" value="TreeGrafter"/>
</dbReference>
<accession>A0A9D4IMY0</accession>
<dbReference type="PANTHER" id="PTHR23053:SF0">
    <property type="entry name" value="HYDROCEPHALUS-INDUCING PROTEIN HOMOLOG"/>
    <property type="match status" value="1"/>
</dbReference>